<evidence type="ECO:0000313" key="2">
    <source>
        <dbReference type="Proteomes" id="UP001589776"/>
    </source>
</evidence>
<proteinExistence type="predicted"/>
<dbReference type="Proteomes" id="UP001589776">
    <property type="component" value="Unassembled WGS sequence"/>
</dbReference>
<comment type="caution">
    <text evidence="1">The sequence shown here is derived from an EMBL/GenBank/DDBJ whole genome shotgun (WGS) entry which is preliminary data.</text>
</comment>
<protein>
    <submittedName>
        <fullName evidence="1">Uncharacterized protein</fullName>
    </submittedName>
</protein>
<dbReference type="EMBL" id="JBHLWN010000110">
    <property type="protein sequence ID" value="MFC0216141.1"/>
    <property type="molecule type" value="Genomic_DNA"/>
</dbReference>
<evidence type="ECO:0000313" key="1">
    <source>
        <dbReference type="EMBL" id="MFC0216141.1"/>
    </source>
</evidence>
<keyword evidence="2" id="KW-1185">Reference proteome</keyword>
<name>A0ABV6DU32_9BACL</name>
<gene>
    <name evidence="1" type="ORF">ACFFK0_27475</name>
</gene>
<sequence>MKARGGDELGGRRVQTSVWASHYVCSSNGAVWCKFERSNG</sequence>
<dbReference type="RefSeq" id="WP_377474016.1">
    <property type="nucleotide sequence ID" value="NZ_JBHLWN010000110.1"/>
</dbReference>
<reference evidence="1 2" key="1">
    <citation type="submission" date="2024-09" db="EMBL/GenBank/DDBJ databases">
        <authorList>
            <person name="Sun Q."/>
            <person name="Mori K."/>
        </authorList>
    </citation>
    <scope>NUCLEOTIDE SEQUENCE [LARGE SCALE GENOMIC DNA]</scope>
    <source>
        <strain evidence="1 2">CCM 7759</strain>
    </source>
</reference>
<organism evidence="1 2">
    <name type="scientific">Paenibacillus chartarius</name>
    <dbReference type="NCBI Taxonomy" id="747481"/>
    <lineage>
        <taxon>Bacteria</taxon>
        <taxon>Bacillati</taxon>
        <taxon>Bacillota</taxon>
        <taxon>Bacilli</taxon>
        <taxon>Bacillales</taxon>
        <taxon>Paenibacillaceae</taxon>
        <taxon>Paenibacillus</taxon>
    </lineage>
</organism>
<accession>A0ABV6DU32</accession>